<name>A0ABX0A2C4_9BACI</name>
<proteinExistence type="predicted"/>
<dbReference type="InterPro" id="IPR032877">
    <property type="entry name" value="Transposase_HTH"/>
</dbReference>
<dbReference type="PANTHER" id="PTHR33498:SF1">
    <property type="entry name" value="TRANSPOSASE FOR INSERTION SEQUENCE ELEMENT IS1557"/>
    <property type="match status" value="1"/>
</dbReference>
<reference evidence="3 4" key="1">
    <citation type="submission" date="2020-01" db="EMBL/GenBank/DDBJ databases">
        <title>A novel Bacillus sp. from Pasinler.</title>
        <authorList>
            <person name="Adiguzel A."/>
            <person name="Ay H."/>
            <person name="Baltaci M.O."/>
        </authorList>
    </citation>
    <scope>NUCLEOTIDE SEQUENCE [LARGE SCALE GENOMIC DNA]</scope>
    <source>
        <strain evidence="3 4">P1</strain>
    </source>
</reference>
<dbReference type="Proteomes" id="UP000743899">
    <property type="component" value="Unassembled WGS sequence"/>
</dbReference>
<sequence>MRLFGKSFYEKNTIVERYKRFSKEWNQAVHLPCIKAKTFKEMGQQFGASTSTIIRRFDEIAKRELKDIEQLPRVIAIDEYKGDTKEGKYQLIIANGETKEPIDILPNRRKRTIVNDLRKYGANVEIVIMDMSPSFKAAVEKALNKPIIITDRFHFCRYIYWALDAVRRRVQSKWEDYDRKKCKKMRHIFYKNSDKLNHHQR</sequence>
<gene>
    <name evidence="3" type="ORF">GW534_07375</name>
</gene>
<accession>A0ABX0A2C4</accession>
<dbReference type="InterPro" id="IPR002560">
    <property type="entry name" value="Transposase_DDE"/>
</dbReference>
<evidence type="ECO:0000259" key="2">
    <source>
        <dbReference type="Pfam" id="PF13542"/>
    </source>
</evidence>
<keyword evidence="4" id="KW-1185">Reference proteome</keyword>
<dbReference type="InterPro" id="IPR047951">
    <property type="entry name" value="Transpos_ISL3"/>
</dbReference>
<feature type="domain" description="Transposase IS204/IS1001/IS1096/IS1165 DDE" evidence="1">
    <location>
        <begin position="75"/>
        <end position="201"/>
    </location>
</feature>
<feature type="domain" description="Transposase IS204/IS1001/IS1096/IS1165 helix-turn-helix" evidence="2">
    <location>
        <begin position="10"/>
        <end position="60"/>
    </location>
</feature>
<organism evidence="3 4">
    <name type="scientific">Pallidibacillus pasinlerensis</name>
    <dbReference type="NCBI Taxonomy" id="2703818"/>
    <lineage>
        <taxon>Bacteria</taxon>
        <taxon>Bacillati</taxon>
        <taxon>Bacillota</taxon>
        <taxon>Bacilli</taxon>
        <taxon>Bacillales</taxon>
        <taxon>Bacillaceae</taxon>
        <taxon>Pallidibacillus</taxon>
    </lineage>
</organism>
<dbReference type="EMBL" id="JAACYS010000026">
    <property type="protein sequence ID" value="NCU17584.1"/>
    <property type="molecule type" value="Genomic_DNA"/>
</dbReference>
<evidence type="ECO:0000313" key="4">
    <source>
        <dbReference type="Proteomes" id="UP000743899"/>
    </source>
</evidence>
<evidence type="ECO:0000259" key="1">
    <source>
        <dbReference type="Pfam" id="PF01610"/>
    </source>
</evidence>
<dbReference type="PANTHER" id="PTHR33498">
    <property type="entry name" value="TRANSPOSASE FOR INSERTION SEQUENCE ELEMENT IS1557"/>
    <property type="match status" value="1"/>
</dbReference>
<evidence type="ECO:0000313" key="3">
    <source>
        <dbReference type="EMBL" id="NCU17584.1"/>
    </source>
</evidence>
<dbReference type="Pfam" id="PF13542">
    <property type="entry name" value="HTH_Tnp_ISL3"/>
    <property type="match status" value="1"/>
</dbReference>
<dbReference type="Pfam" id="PF01610">
    <property type="entry name" value="DDE_Tnp_ISL3"/>
    <property type="match status" value="1"/>
</dbReference>
<comment type="caution">
    <text evidence="3">The sequence shown here is derived from an EMBL/GenBank/DDBJ whole genome shotgun (WGS) entry which is preliminary data.</text>
</comment>
<protein>
    <submittedName>
        <fullName evidence="3">Transposase</fullName>
    </submittedName>
</protein>